<comment type="caution">
    <text evidence="1">The sequence shown here is derived from an EMBL/GenBank/DDBJ whole genome shotgun (WGS) entry which is preliminary data.</text>
</comment>
<keyword evidence="2" id="KW-1185">Reference proteome</keyword>
<reference evidence="1" key="1">
    <citation type="submission" date="2023-05" db="EMBL/GenBank/DDBJ databases">
        <title>Nepenthes gracilis genome sequencing.</title>
        <authorList>
            <person name="Fukushima K."/>
        </authorList>
    </citation>
    <scope>NUCLEOTIDE SEQUENCE</scope>
    <source>
        <strain evidence="1">SING2019-196</strain>
    </source>
</reference>
<dbReference type="EMBL" id="BSYO01000026">
    <property type="protein sequence ID" value="GMH23506.1"/>
    <property type="molecule type" value="Genomic_DNA"/>
</dbReference>
<dbReference type="AlphaFoldDB" id="A0AAD3Y1E1"/>
<evidence type="ECO:0000313" key="2">
    <source>
        <dbReference type="Proteomes" id="UP001279734"/>
    </source>
</evidence>
<proteinExistence type="predicted"/>
<accession>A0AAD3Y1E1</accession>
<organism evidence="1 2">
    <name type="scientific">Nepenthes gracilis</name>
    <name type="common">Slender pitcher plant</name>
    <dbReference type="NCBI Taxonomy" id="150966"/>
    <lineage>
        <taxon>Eukaryota</taxon>
        <taxon>Viridiplantae</taxon>
        <taxon>Streptophyta</taxon>
        <taxon>Embryophyta</taxon>
        <taxon>Tracheophyta</taxon>
        <taxon>Spermatophyta</taxon>
        <taxon>Magnoliopsida</taxon>
        <taxon>eudicotyledons</taxon>
        <taxon>Gunneridae</taxon>
        <taxon>Pentapetalae</taxon>
        <taxon>Caryophyllales</taxon>
        <taxon>Nepenthaceae</taxon>
        <taxon>Nepenthes</taxon>
    </lineage>
</organism>
<sequence>MVETLLFCCQLQKLRANADAVALGDTALDCSDELLSSFWCCWCLLWISSADEFSADEFSCTLASCVASWKCELILVKPRFAELVGFWVGLDGPLYADIYALARQLFAKVSSRLAFLARRDRRQTPTWPVCNKAGAPSQICLLYQPCNAVDMLGVNGFQMPRAPARLAKCKSLLIWFVANLWNNASVLLLLQCYRSEVVLGSSVVGGAVGCWWCRSCHTVAGRSWCFHTADSSGYVC</sequence>
<dbReference type="Proteomes" id="UP001279734">
    <property type="component" value="Unassembled WGS sequence"/>
</dbReference>
<evidence type="ECO:0000313" key="1">
    <source>
        <dbReference type="EMBL" id="GMH23506.1"/>
    </source>
</evidence>
<name>A0AAD3Y1E1_NEPGR</name>
<protein>
    <submittedName>
        <fullName evidence="1">Uncharacterized protein</fullName>
    </submittedName>
</protein>
<gene>
    <name evidence="1" type="ORF">Nepgr_025349</name>
</gene>